<dbReference type="EMBL" id="JMCC02000050">
    <property type="protein sequence ID" value="KIG15588.1"/>
    <property type="molecule type" value="Genomic_DNA"/>
</dbReference>
<organism evidence="2 3">
    <name type="scientific">Enhygromyxa salina</name>
    <dbReference type="NCBI Taxonomy" id="215803"/>
    <lineage>
        <taxon>Bacteria</taxon>
        <taxon>Pseudomonadati</taxon>
        <taxon>Myxococcota</taxon>
        <taxon>Polyangia</taxon>
        <taxon>Nannocystales</taxon>
        <taxon>Nannocystaceae</taxon>
        <taxon>Enhygromyxa</taxon>
    </lineage>
</organism>
<sequence length="65" mass="7316">MPPLWGQSCRGHVFDDLLGRTGWGGQRQAGSGQHERSRETGQHRIELSKHDSSVANEWARPGNHR</sequence>
<reference evidence="2 3" key="1">
    <citation type="submission" date="2014-12" db="EMBL/GenBank/DDBJ databases">
        <title>Genome assembly of Enhygromyxa salina DSM 15201.</title>
        <authorList>
            <person name="Sharma G."/>
            <person name="Subramanian S."/>
        </authorList>
    </citation>
    <scope>NUCLEOTIDE SEQUENCE [LARGE SCALE GENOMIC DNA]</scope>
    <source>
        <strain evidence="2 3">DSM 15201</strain>
    </source>
</reference>
<name>A0A0C1ZX02_9BACT</name>
<gene>
    <name evidence="2" type="ORF">DB30_05462</name>
</gene>
<evidence type="ECO:0000313" key="2">
    <source>
        <dbReference type="EMBL" id="KIG15588.1"/>
    </source>
</evidence>
<evidence type="ECO:0000313" key="3">
    <source>
        <dbReference type="Proteomes" id="UP000031599"/>
    </source>
</evidence>
<feature type="compositionally biased region" description="Basic and acidic residues" evidence="1">
    <location>
        <begin position="33"/>
        <end position="52"/>
    </location>
</feature>
<dbReference type="AlphaFoldDB" id="A0A0C1ZX02"/>
<proteinExistence type="predicted"/>
<dbReference type="Proteomes" id="UP000031599">
    <property type="component" value="Unassembled WGS sequence"/>
</dbReference>
<feature type="region of interest" description="Disordered" evidence="1">
    <location>
        <begin position="20"/>
        <end position="65"/>
    </location>
</feature>
<accession>A0A0C1ZX02</accession>
<comment type="caution">
    <text evidence="2">The sequence shown here is derived from an EMBL/GenBank/DDBJ whole genome shotgun (WGS) entry which is preliminary data.</text>
</comment>
<evidence type="ECO:0000256" key="1">
    <source>
        <dbReference type="SAM" id="MobiDB-lite"/>
    </source>
</evidence>
<protein>
    <submittedName>
        <fullName evidence="2">Uncharacterized protein</fullName>
    </submittedName>
</protein>